<dbReference type="EMBL" id="JANIDV010000001">
    <property type="protein sequence ID" value="MCX5615706.1"/>
    <property type="molecule type" value="Genomic_DNA"/>
</dbReference>
<keyword evidence="2" id="KW-1185">Reference proteome</keyword>
<organism evidence="1 2">
    <name type="scientific">Bombella dulcis</name>
    <dbReference type="NCBI Taxonomy" id="2967339"/>
    <lineage>
        <taxon>Bacteria</taxon>
        <taxon>Pseudomonadati</taxon>
        <taxon>Pseudomonadota</taxon>
        <taxon>Alphaproteobacteria</taxon>
        <taxon>Acetobacterales</taxon>
        <taxon>Acetobacteraceae</taxon>
        <taxon>Bombella</taxon>
    </lineage>
</organism>
<protein>
    <submittedName>
        <fullName evidence="1">Uncharacterized protein</fullName>
    </submittedName>
</protein>
<name>A0ABT3W9V5_9PROT</name>
<sequence length="140" mass="16252">MFYDLVEDPLTIDGICFALLLGQGWDQYLPAKLYMGSILGLSGLDQAYFWICYKREFAFFAINPIFEMLVFRFVGPNKKVRPLAVRQFVGLFFSFGVLDFRICQHGGSTKNEAPNRCSAMCHNALWRRVYLLEMLDFRHS</sequence>
<reference evidence="1" key="1">
    <citation type="submission" date="2022-07" db="EMBL/GenBank/DDBJ databases">
        <title>Bombella genomes.</title>
        <authorList>
            <person name="Harer L."/>
            <person name="Styblova S."/>
            <person name="Ehrmann M."/>
        </authorList>
    </citation>
    <scope>NUCLEOTIDE SEQUENCE</scope>
    <source>
        <strain evidence="1">TMW 2.2559</strain>
    </source>
</reference>
<evidence type="ECO:0000313" key="2">
    <source>
        <dbReference type="Proteomes" id="UP001165633"/>
    </source>
</evidence>
<dbReference type="Proteomes" id="UP001165633">
    <property type="component" value="Unassembled WGS sequence"/>
</dbReference>
<gene>
    <name evidence="1" type="ORF">NQF87_01755</name>
</gene>
<comment type="caution">
    <text evidence="1">The sequence shown here is derived from an EMBL/GenBank/DDBJ whole genome shotgun (WGS) entry which is preliminary data.</text>
</comment>
<proteinExistence type="predicted"/>
<accession>A0ABT3W9V5</accession>
<dbReference type="RefSeq" id="WP_266126697.1">
    <property type="nucleotide sequence ID" value="NZ_JANIDV010000001.1"/>
</dbReference>
<evidence type="ECO:0000313" key="1">
    <source>
        <dbReference type="EMBL" id="MCX5615706.1"/>
    </source>
</evidence>